<dbReference type="Pfam" id="PF13927">
    <property type="entry name" value="Ig_3"/>
    <property type="match status" value="1"/>
</dbReference>
<evidence type="ECO:0000256" key="6">
    <source>
        <dbReference type="SAM" id="Phobius"/>
    </source>
</evidence>
<dbReference type="Gene3D" id="2.60.40.10">
    <property type="entry name" value="Immunoglobulins"/>
    <property type="match status" value="3"/>
</dbReference>
<dbReference type="PROSITE" id="PS50835">
    <property type="entry name" value="IG_LIKE"/>
    <property type="match status" value="3"/>
</dbReference>
<feature type="region of interest" description="Disordered" evidence="5">
    <location>
        <begin position="563"/>
        <end position="601"/>
    </location>
</feature>
<organism evidence="9 10">
    <name type="scientific">Oikopleura dioica</name>
    <name type="common">Tunicate</name>
    <dbReference type="NCBI Taxonomy" id="34765"/>
    <lineage>
        <taxon>Eukaryota</taxon>
        <taxon>Metazoa</taxon>
        <taxon>Chordata</taxon>
        <taxon>Tunicata</taxon>
        <taxon>Appendicularia</taxon>
        <taxon>Copelata</taxon>
        <taxon>Oikopleuridae</taxon>
        <taxon>Oikopleura</taxon>
    </lineage>
</organism>
<feature type="compositionally biased region" description="Polar residues" evidence="5">
    <location>
        <begin position="641"/>
        <end position="657"/>
    </location>
</feature>
<feature type="domain" description="Ig-like" evidence="7">
    <location>
        <begin position="181"/>
        <end position="283"/>
    </location>
</feature>
<feature type="domain" description="Ig-like" evidence="7">
    <location>
        <begin position="34"/>
        <end position="82"/>
    </location>
</feature>
<reference evidence="9 10" key="1">
    <citation type="submission" date="2021-04" db="EMBL/GenBank/DDBJ databases">
        <authorList>
            <person name="Bliznina A."/>
        </authorList>
    </citation>
    <scope>NUCLEOTIDE SEQUENCE [LARGE SCALE GENOMIC DNA]</scope>
</reference>
<evidence type="ECO:0000259" key="8">
    <source>
        <dbReference type="PROSITE" id="PS50853"/>
    </source>
</evidence>
<comment type="subcellular location">
    <subcellularLocation>
        <location evidence="1">Cytoplasm</location>
    </subcellularLocation>
</comment>
<dbReference type="InterPro" id="IPR007110">
    <property type="entry name" value="Ig-like_dom"/>
</dbReference>
<evidence type="ECO:0000256" key="4">
    <source>
        <dbReference type="ARBA" id="ARBA00023157"/>
    </source>
</evidence>
<keyword evidence="2" id="KW-0963">Cytoplasm</keyword>
<dbReference type="Proteomes" id="UP001158576">
    <property type="component" value="Chromosome 1"/>
</dbReference>
<dbReference type="InterPro" id="IPR003599">
    <property type="entry name" value="Ig_sub"/>
</dbReference>
<dbReference type="SMART" id="SM00408">
    <property type="entry name" value="IGc2"/>
    <property type="match status" value="4"/>
</dbReference>
<keyword evidence="4" id="KW-1015">Disulfide bond</keyword>
<evidence type="ECO:0000256" key="1">
    <source>
        <dbReference type="ARBA" id="ARBA00004496"/>
    </source>
</evidence>
<evidence type="ECO:0000313" key="10">
    <source>
        <dbReference type="Proteomes" id="UP001158576"/>
    </source>
</evidence>
<proteinExistence type="predicted"/>
<dbReference type="PANTHER" id="PTHR35971">
    <property type="entry name" value="SI:DKEY-31G6.6"/>
    <property type="match status" value="1"/>
</dbReference>
<evidence type="ECO:0000256" key="5">
    <source>
        <dbReference type="SAM" id="MobiDB-lite"/>
    </source>
</evidence>
<dbReference type="InterPro" id="IPR003598">
    <property type="entry name" value="Ig_sub2"/>
</dbReference>
<dbReference type="InterPro" id="IPR003961">
    <property type="entry name" value="FN3_dom"/>
</dbReference>
<dbReference type="PANTHER" id="PTHR35971:SF5">
    <property type="entry name" value="OBSCURIN LIKE CYTOSKELETAL ADAPTOR 1"/>
    <property type="match status" value="1"/>
</dbReference>
<dbReference type="EMBL" id="OU015566">
    <property type="protein sequence ID" value="CAG5107640.1"/>
    <property type="molecule type" value="Genomic_DNA"/>
</dbReference>
<dbReference type="InterPro" id="IPR052385">
    <property type="entry name" value="Obscurin/Obscurin-like_Reg"/>
</dbReference>
<evidence type="ECO:0000256" key="3">
    <source>
        <dbReference type="ARBA" id="ARBA00022553"/>
    </source>
</evidence>
<evidence type="ECO:0000256" key="2">
    <source>
        <dbReference type="ARBA" id="ARBA00022490"/>
    </source>
</evidence>
<feature type="domain" description="Fibronectin type-III" evidence="8">
    <location>
        <begin position="360"/>
        <end position="451"/>
    </location>
</feature>
<dbReference type="CDD" id="cd00096">
    <property type="entry name" value="Ig"/>
    <property type="match status" value="3"/>
</dbReference>
<accession>A0ABN7SYC9</accession>
<feature type="transmembrane region" description="Helical" evidence="6">
    <location>
        <begin position="459"/>
        <end position="483"/>
    </location>
</feature>
<keyword evidence="6" id="KW-1133">Transmembrane helix</keyword>
<sequence>MKLIQISALLSGIHSQRVSVDKTQLDLLNAGDELRCICDDDDCMEEVTWFRDGKPVSYDIQTMVDKIIFMGYEEPGKYSCKVGDKMSHPADVRERSFDFINISPAADMSKISGQRIDLTCDVKMFPNPSEYIWLKNEEEIRSTGSRIGIKDDRLTIYSATVEDSGRYSCSVQYSDEYQVSPQLHIEVRSSGFEENFPPVSSTIEGEYFDLPCSPENKQASLYWIVFGEKMKPGENNGRISIDDIDGTLVISRARIEDNGLIKCVAGNKSIETNLHVLKDRSVTKQDSIDNIIESESVEMVCELEGKRVQWSHNGELKEQNARKRKVFTQIQLGDGGEWICEAENGSRHKFVVNVNTANQAAMNPPAVRIVDSKVELSWTETLSDVQIQYKSVSEDMWGVLNPPKLNGPSTATVDNLVSSGQVHFRIAPMDNFGRLLAPFSAASDAVTVKSSNAAEEINLVVLGVIVGAAVFTIVLVCVLIFMLKRYKSTKKTTKNGSKDFTYTKPGFYAQPDYPITHCGLVRNGSDSGHGTTSSNRDDQADHWLAFSRPDQSPMLYHHSVAAHNGASTNKPRTYTTNRPETLLSGTQYSDHSYHSSASGRSGRYQNPYTIGAQTVYETATPASQLPYASQYAEIEIIPRNQPNQQTGTRGSFSQQNMGPPPSYLSSYPSGAAQPEPIYESLDHKC</sequence>
<dbReference type="InterPro" id="IPR013783">
    <property type="entry name" value="Ig-like_fold"/>
</dbReference>
<dbReference type="PROSITE" id="PS50853">
    <property type="entry name" value="FN3"/>
    <property type="match status" value="1"/>
</dbReference>
<keyword evidence="10" id="KW-1185">Reference proteome</keyword>
<keyword evidence="6" id="KW-0472">Membrane</keyword>
<feature type="compositionally biased region" description="Polar residues" evidence="5">
    <location>
        <begin position="565"/>
        <end position="601"/>
    </location>
</feature>
<name>A0ABN7SYC9_OIKDI</name>
<protein>
    <submittedName>
        <fullName evidence="9">Oidioi.mRNA.OKI2018_I69.chr1.g3423.t1.cds</fullName>
    </submittedName>
</protein>
<keyword evidence="6" id="KW-0812">Transmembrane</keyword>
<feature type="region of interest" description="Disordered" evidence="5">
    <location>
        <begin position="641"/>
        <end position="685"/>
    </location>
</feature>
<dbReference type="SUPFAM" id="SSF48726">
    <property type="entry name" value="Immunoglobulin"/>
    <property type="match status" value="3"/>
</dbReference>
<dbReference type="InterPro" id="IPR036179">
    <property type="entry name" value="Ig-like_dom_sf"/>
</dbReference>
<keyword evidence="3" id="KW-0597">Phosphoprotein</keyword>
<gene>
    <name evidence="9" type="ORF">OKIOD_LOCUS12188</name>
</gene>
<dbReference type="SMART" id="SM00409">
    <property type="entry name" value="IG"/>
    <property type="match status" value="3"/>
</dbReference>
<evidence type="ECO:0000259" key="7">
    <source>
        <dbReference type="PROSITE" id="PS50835"/>
    </source>
</evidence>
<feature type="domain" description="Ig-like" evidence="7">
    <location>
        <begin position="89"/>
        <end position="180"/>
    </location>
</feature>
<evidence type="ECO:0000313" key="9">
    <source>
        <dbReference type="EMBL" id="CAG5107640.1"/>
    </source>
</evidence>